<sequence length="120" mass="13332">MENTCRTFRSSLSTFQEQVKHAIIWISCAKKTWLMASTRQAMTAVAILILCLPLSLGYNYGGGIECKYLGSNRCQKNHDCLGICARDGYEDTATLCIPDPRVFGPQQKGVLVCCCLIYDP</sequence>
<evidence type="ECO:0000256" key="5">
    <source>
        <dbReference type="ARBA" id="ARBA00023157"/>
    </source>
</evidence>
<keyword evidence="8" id="KW-1185">Reference proteome</keyword>
<evidence type="ECO:0000256" key="1">
    <source>
        <dbReference type="ARBA" id="ARBA00006722"/>
    </source>
</evidence>
<dbReference type="Pfam" id="PF25052">
    <property type="entry name" value="AtDEF-like"/>
    <property type="match status" value="1"/>
</dbReference>
<accession>A0A3N7G561</accession>
<evidence type="ECO:0008006" key="9">
    <source>
        <dbReference type="Google" id="ProtNLM"/>
    </source>
</evidence>
<evidence type="ECO:0000256" key="3">
    <source>
        <dbReference type="ARBA" id="ARBA00022577"/>
    </source>
</evidence>
<feature type="transmembrane region" description="Helical" evidence="6">
    <location>
        <begin position="41"/>
        <end position="61"/>
    </location>
</feature>
<dbReference type="InterPro" id="IPR010851">
    <property type="entry name" value="DEFL"/>
</dbReference>
<evidence type="ECO:0000256" key="2">
    <source>
        <dbReference type="ARBA" id="ARBA00022529"/>
    </source>
</evidence>
<keyword evidence="6" id="KW-0472">Membrane</keyword>
<keyword evidence="4" id="KW-0611">Plant defense</keyword>
<keyword evidence="6" id="KW-0812">Transmembrane</keyword>
<dbReference type="EMBL" id="CM009292">
    <property type="protein sequence ID" value="RQO87644.1"/>
    <property type="molecule type" value="Genomic_DNA"/>
</dbReference>
<proteinExistence type="inferred from homology"/>
<dbReference type="PANTHER" id="PTHR48224:SF1">
    <property type="entry name" value="DEFENSIN-LIKE PROTEIN 270"/>
    <property type="match status" value="1"/>
</dbReference>
<dbReference type="AlphaFoldDB" id="A0A3N7G561"/>
<evidence type="ECO:0000256" key="6">
    <source>
        <dbReference type="SAM" id="Phobius"/>
    </source>
</evidence>
<reference evidence="7 8" key="1">
    <citation type="journal article" date="2006" name="Science">
        <title>The genome of black cottonwood, Populus trichocarpa (Torr. &amp; Gray).</title>
        <authorList>
            <person name="Tuskan G.A."/>
            <person name="Difazio S."/>
            <person name="Jansson S."/>
            <person name="Bohlmann J."/>
            <person name="Grigoriev I."/>
            <person name="Hellsten U."/>
            <person name="Putnam N."/>
            <person name="Ralph S."/>
            <person name="Rombauts S."/>
            <person name="Salamov A."/>
            <person name="Schein J."/>
            <person name="Sterck L."/>
            <person name="Aerts A."/>
            <person name="Bhalerao R.R."/>
            <person name="Bhalerao R.P."/>
            <person name="Blaudez D."/>
            <person name="Boerjan W."/>
            <person name="Brun A."/>
            <person name="Brunner A."/>
            <person name="Busov V."/>
            <person name="Campbell M."/>
            <person name="Carlson J."/>
            <person name="Chalot M."/>
            <person name="Chapman J."/>
            <person name="Chen G.L."/>
            <person name="Cooper D."/>
            <person name="Coutinho P.M."/>
            <person name="Couturier J."/>
            <person name="Covert S."/>
            <person name="Cronk Q."/>
            <person name="Cunningham R."/>
            <person name="Davis J."/>
            <person name="Degroeve S."/>
            <person name="Dejardin A."/>
            <person name="Depamphilis C."/>
            <person name="Detter J."/>
            <person name="Dirks B."/>
            <person name="Dubchak I."/>
            <person name="Duplessis S."/>
            <person name="Ehlting J."/>
            <person name="Ellis B."/>
            <person name="Gendler K."/>
            <person name="Goodstein D."/>
            <person name="Gribskov M."/>
            <person name="Grimwood J."/>
            <person name="Groover A."/>
            <person name="Gunter L."/>
            <person name="Hamberger B."/>
            <person name="Heinze B."/>
            <person name="Helariutta Y."/>
            <person name="Henrissat B."/>
            <person name="Holligan D."/>
            <person name="Holt R."/>
            <person name="Huang W."/>
            <person name="Islam-Faridi N."/>
            <person name="Jones S."/>
            <person name="Jones-Rhoades M."/>
            <person name="Jorgensen R."/>
            <person name="Joshi C."/>
            <person name="Kangasjarvi J."/>
            <person name="Karlsson J."/>
            <person name="Kelleher C."/>
            <person name="Kirkpatrick R."/>
            <person name="Kirst M."/>
            <person name="Kohler A."/>
            <person name="Kalluri U."/>
            <person name="Larimer F."/>
            <person name="Leebens-Mack J."/>
            <person name="Leple J.C."/>
            <person name="Locascio P."/>
            <person name="Lou Y."/>
            <person name="Lucas S."/>
            <person name="Martin F."/>
            <person name="Montanini B."/>
            <person name="Napoli C."/>
            <person name="Nelson D.R."/>
            <person name="Nelson C."/>
            <person name="Nieminen K."/>
            <person name="Nilsson O."/>
            <person name="Pereda V."/>
            <person name="Peter G."/>
            <person name="Philippe R."/>
            <person name="Pilate G."/>
            <person name="Poliakov A."/>
            <person name="Razumovskaya J."/>
            <person name="Richardson P."/>
            <person name="Rinaldi C."/>
            <person name="Ritland K."/>
            <person name="Rouze P."/>
            <person name="Ryaboy D."/>
            <person name="Schmutz J."/>
            <person name="Schrader J."/>
            <person name="Segerman B."/>
            <person name="Shin H."/>
            <person name="Siddiqui A."/>
            <person name="Sterky F."/>
            <person name="Terry A."/>
            <person name="Tsai C.J."/>
            <person name="Uberbacher E."/>
            <person name="Unneberg P."/>
            <person name="Vahala J."/>
            <person name="Wall K."/>
            <person name="Wessler S."/>
            <person name="Yang G."/>
            <person name="Yin T."/>
            <person name="Douglas C."/>
            <person name="Marra M."/>
            <person name="Sandberg G."/>
            <person name="Van de Peer Y."/>
            <person name="Rokhsar D."/>
        </authorList>
    </citation>
    <scope>NUCLEOTIDE SEQUENCE [LARGE SCALE GENOMIC DNA]</scope>
    <source>
        <strain evidence="8">cv. Nisqually</strain>
    </source>
</reference>
<keyword evidence="2" id="KW-0929">Antimicrobial</keyword>
<dbReference type="Proteomes" id="UP000006729">
    <property type="component" value="Chromosome 3"/>
</dbReference>
<keyword evidence="5" id="KW-1015">Disulfide bond</keyword>
<protein>
    <recommendedName>
        <fullName evidence="9">Defensin-like protein</fullName>
    </recommendedName>
</protein>
<name>A0A3N7G561_POPTR</name>
<keyword evidence="6" id="KW-1133">Transmembrane helix</keyword>
<gene>
    <name evidence="7" type="ORF">POPTR_003G021350</name>
</gene>
<evidence type="ECO:0000256" key="4">
    <source>
        <dbReference type="ARBA" id="ARBA00022821"/>
    </source>
</evidence>
<dbReference type="InParanoid" id="A0A3N7G561"/>
<dbReference type="GO" id="GO:0031640">
    <property type="term" value="P:killing of cells of another organism"/>
    <property type="evidence" value="ECO:0007669"/>
    <property type="project" value="UniProtKB-KW"/>
</dbReference>
<comment type="similarity">
    <text evidence="1">Belongs to the DEFL family.</text>
</comment>
<organism evidence="7 8">
    <name type="scientific">Populus trichocarpa</name>
    <name type="common">Western balsam poplar</name>
    <name type="synonym">Populus balsamifera subsp. trichocarpa</name>
    <dbReference type="NCBI Taxonomy" id="3694"/>
    <lineage>
        <taxon>Eukaryota</taxon>
        <taxon>Viridiplantae</taxon>
        <taxon>Streptophyta</taxon>
        <taxon>Embryophyta</taxon>
        <taxon>Tracheophyta</taxon>
        <taxon>Spermatophyta</taxon>
        <taxon>Magnoliopsida</taxon>
        <taxon>eudicotyledons</taxon>
        <taxon>Gunneridae</taxon>
        <taxon>Pentapetalae</taxon>
        <taxon>rosids</taxon>
        <taxon>fabids</taxon>
        <taxon>Malpighiales</taxon>
        <taxon>Salicaceae</taxon>
        <taxon>Saliceae</taxon>
        <taxon>Populus</taxon>
    </lineage>
</organism>
<evidence type="ECO:0000313" key="7">
    <source>
        <dbReference type="EMBL" id="RQO87644.1"/>
    </source>
</evidence>
<dbReference type="PANTHER" id="PTHR48224">
    <property type="entry name" value="DEFENSIN-LIKE PROTEIN 270-RELATED"/>
    <property type="match status" value="1"/>
</dbReference>
<evidence type="ECO:0000313" key="8">
    <source>
        <dbReference type="Proteomes" id="UP000006729"/>
    </source>
</evidence>
<dbReference type="GO" id="GO:0050832">
    <property type="term" value="P:defense response to fungus"/>
    <property type="evidence" value="ECO:0007669"/>
    <property type="project" value="UniProtKB-KW"/>
</dbReference>
<keyword evidence="3" id="KW-0295">Fungicide</keyword>